<reference evidence="2 3" key="1">
    <citation type="submission" date="2019-06" db="EMBL/GenBank/DDBJ databases">
        <authorList>
            <person name="Li M."/>
        </authorList>
    </citation>
    <scope>NUCLEOTIDE SEQUENCE [LARGE SCALE GENOMIC DNA]</scope>
    <source>
        <strain evidence="2 3">BGMRC2036</strain>
    </source>
</reference>
<dbReference type="RefSeq" id="WP_141150182.1">
    <property type="nucleotide sequence ID" value="NZ_VHLG01000012.1"/>
</dbReference>
<organism evidence="2 3">
    <name type="scientific">Martelella alba</name>
    <dbReference type="NCBI Taxonomy" id="2590451"/>
    <lineage>
        <taxon>Bacteria</taxon>
        <taxon>Pseudomonadati</taxon>
        <taxon>Pseudomonadota</taxon>
        <taxon>Alphaproteobacteria</taxon>
        <taxon>Hyphomicrobiales</taxon>
        <taxon>Aurantimonadaceae</taxon>
        <taxon>Martelella</taxon>
    </lineage>
</organism>
<gene>
    <name evidence="2" type="ORF">FJU08_16740</name>
</gene>
<name>A0A506U266_9HYPH</name>
<feature type="domain" description="NAD-dependent epimerase/dehydratase" evidence="1">
    <location>
        <begin position="3"/>
        <end position="215"/>
    </location>
</feature>
<evidence type="ECO:0000313" key="3">
    <source>
        <dbReference type="Proteomes" id="UP000318801"/>
    </source>
</evidence>
<dbReference type="OrthoDB" id="9787292at2"/>
<dbReference type="GO" id="GO:0004029">
    <property type="term" value="F:aldehyde dehydrogenase (NAD+) activity"/>
    <property type="evidence" value="ECO:0007669"/>
    <property type="project" value="TreeGrafter"/>
</dbReference>
<keyword evidence="3" id="KW-1185">Reference proteome</keyword>
<dbReference type="InterPro" id="IPR001509">
    <property type="entry name" value="Epimerase_deHydtase"/>
</dbReference>
<accession>A0A506U266</accession>
<dbReference type="SUPFAM" id="SSF51735">
    <property type="entry name" value="NAD(P)-binding Rossmann-fold domains"/>
    <property type="match status" value="1"/>
</dbReference>
<proteinExistence type="predicted"/>
<protein>
    <submittedName>
        <fullName evidence="2">SDR family oxidoreductase</fullName>
    </submittedName>
</protein>
<dbReference type="CDD" id="cd05262">
    <property type="entry name" value="SDR_a7"/>
    <property type="match status" value="1"/>
</dbReference>
<dbReference type="AlphaFoldDB" id="A0A506U266"/>
<dbReference type="Proteomes" id="UP000318801">
    <property type="component" value="Unassembled WGS sequence"/>
</dbReference>
<sequence length="296" mass="31060">MRVFVTGASGWVGTPTVAALLAAGHDVTGLARSDQSAAKVEAAGAKVLRGTIEDYDLLAEAAAAAEGVIHTAFIHDFAKFAENCAIDGKAIAAMVDALSGTGKPFIATSGTGVLQTSELATEEMMAPEDTGFPRISEKATFAGLNKNVRAMIVRLPPTTHGRGDHGFTPWLINIAREKGHAAYVGDGGNCWAAGHRFDAAKVFALALEKGKAGDRFHAVAETGIAMRDLAAAIGKGLGVPVKSIPAEEAKAYYGMFTHFAMMNSRASSALTRDKLGWEPVEKTLLSDLAEDYYFTA</sequence>
<dbReference type="PANTHER" id="PTHR48079">
    <property type="entry name" value="PROTEIN YEEZ"/>
    <property type="match status" value="1"/>
</dbReference>
<comment type="caution">
    <text evidence="2">The sequence shown here is derived from an EMBL/GenBank/DDBJ whole genome shotgun (WGS) entry which is preliminary data.</text>
</comment>
<evidence type="ECO:0000313" key="2">
    <source>
        <dbReference type="EMBL" id="TPW28463.1"/>
    </source>
</evidence>
<dbReference type="InterPro" id="IPR036291">
    <property type="entry name" value="NAD(P)-bd_dom_sf"/>
</dbReference>
<dbReference type="Gene3D" id="3.40.50.720">
    <property type="entry name" value="NAD(P)-binding Rossmann-like Domain"/>
    <property type="match status" value="1"/>
</dbReference>
<dbReference type="Pfam" id="PF01370">
    <property type="entry name" value="Epimerase"/>
    <property type="match status" value="1"/>
</dbReference>
<dbReference type="InterPro" id="IPR051783">
    <property type="entry name" value="NAD(P)-dependent_oxidoreduct"/>
</dbReference>
<dbReference type="GO" id="GO:0005737">
    <property type="term" value="C:cytoplasm"/>
    <property type="evidence" value="ECO:0007669"/>
    <property type="project" value="TreeGrafter"/>
</dbReference>
<dbReference type="PANTHER" id="PTHR48079:SF9">
    <property type="entry name" value="PUTATIVE-RELATED"/>
    <property type="match status" value="1"/>
</dbReference>
<dbReference type="EMBL" id="VHLG01000012">
    <property type="protein sequence ID" value="TPW28463.1"/>
    <property type="molecule type" value="Genomic_DNA"/>
</dbReference>
<evidence type="ECO:0000259" key="1">
    <source>
        <dbReference type="Pfam" id="PF01370"/>
    </source>
</evidence>